<dbReference type="Gramene" id="Pp3c15_18420V3.1">
    <property type="protein sequence ID" value="PAC:32926512.CDS.1"/>
    <property type="gene ID" value="Pp3c15_18420"/>
</dbReference>
<gene>
    <name evidence="1" type="ORF">PHYPA_019903</name>
</gene>
<keyword evidence="3" id="KW-1185">Reference proteome</keyword>
<evidence type="ECO:0000313" key="2">
    <source>
        <dbReference type="EnsemblPlants" id="PAC:32926512.CDS.1"/>
    </source>
</evidence>
<dbReference type="EMBL" id="ABEU02000015">
    <property type="protein sequence ID" value="PNR39624.1"/>
    <property type="molecule type" value="Genomic_DNA"/>
</dbReference>
<accession>A0A2K1JDM2</accession>
<protein>
    <recommendedName>
        <fullName evidence="4">GAG-pre-integrase domain-containing protein</fullName>
    </recommendedName>
</protein>
<evidence type="ECO:0000313" key="1">
    <source>
        <dbReference type="EMBL" id="PNR39624.1"/>
    </source>
</evidence>
<evidence type="ECO:0008006" key="4">
    <source>
        <dbReference type="Google" id="ProtNLM"/>
    </source>
</evidence>
<dbReference type="InParanoid" id="A0A2K1JDM2"/>
<sequence>MTKDDNAKLWHKRFRHLHYARLYHLSRACQVQGLLLFHTLEETYKDCFVRQQH</sequence>
<proteinExistence type="predicted"/>
<reference evidence="1 3" key="2">
    <citation type="journal article" date="2018" name="Plant J.">
        <title>The Physcomitrella patens chromosome-scale assembly reveals moss genome structure and evolution.</title>
        <authorList>
            <person name="Lang D."/>
            <person name="Ullrich K.K."/>
            <person name="Murat F."/>
            <person name="Fuchs J."/>
            <person name="Jenkins J."/>
            <person name="Haas F.B."/>
            <person name="Piednoel M."/>
            <person name="Gundlach H."/>
            <person name="Van Bel M."/>
            <person name="Meyberg R."/>
            <person name="Vives C."/>
            <person name="Morata J."/>
            <person name="Symeonidi A."/>
            <person name="Hiss M."/>
            <person name="Muchero W."/>
            <person name="Kamisugi Y."/>
            <person name="Saleh O."/>
            <person name="Blanc G."/>
            <person name="Decker E.L."/>
            <person name="van Gessel N."/>
            <person name="Grimwood J."/>
            <person name="Hayes R.D."/>
            <person name="Graham S.W."/>
            <person name="Gunter L.E."/>
            <person name="McDaniel S.F."/>
            <person name="Hoernstein S.N.W."/>
            <person name="Larsson A."/>
            <person name="Li F.W."/>
            <person name="Perroud P.F."/>
            <person name="Phillips J."/>
            <person name="Ranjan P."/>
            <person name="Rokshar D.S."/>
            <person name="Rothfels C.J."/>
            <person name="Schneider L."/>
            <person name="Shu S."/>
            <person name="Stevenson D.W."/>
            <person name="Thummler F."/>
            <person name="Tillich M."/>
            <person name="Villarreal Aguilar J.C."/>
            <person name="Widiez T."/>
            <person name="Wong G.K."/>
            <person name="Wymore A."/>
            <person name="Zhang Y."/>
            <person name="Zimmer A.D."/>
            <person name="Quatrano R.S."/>
            <person name="Mayer K.F.X."/>
            <person name="Goodstein D."/>
            <person name="Casacuberta J.M."/>
            <person name="Vandepoele K."/>
            <person name="Reski R."/>
            <person name="Cuming A.C."/>
            <person name="Tuskan G.A."/>
            <person name="Maumus F."/>
            <person name="Salse J."/>
            <person name="Schmutz J."/>
            <person name="Rensing S.A."/>
        </authorList>
    </citation>
    <scope>NUCLEOTIDE SEQUENCE [LARGE SCALE GENOMIC DNA]</scope>
    <source>
        <strain evidence="2 3">cv. Gransden 2004</strain>
    </source>
</reference>
<reference evidence="2" key="3">
    <citation type="submission" date="2020-12" db="UniProtKB">
        <authorList>
            <consortium name="EnsemblPlants"/>
        </authorList>
    </citation>
    <scope>IDENTIFICATION</scope>
</reference>
<name>A0A2K1JDM2_PHYPA</name>
<dbReference type="Proteomes" id="UP000006727">
    <property type="component" value="Chromosome 15"/>
</dbReference>
<dbReference type="AlphaFoldDB" id="A0A2K1JDM2"/>
<reference evidence="1 3" key="1">
    <citation type="journal article" date="2008" name="Science">
        <title>The Physcomitrella genome reveals evolutionary insights into the conquest of land by plants.</title>
        <authorList>
            <person name="Rensing S."/>
            <person name="Lang D."/>
            <person name="Zimmer A."/>
            <person name="Terry A."/>
            <person name="Salamov A."/>
            <person name="Shapiro H."/>
            <person name="Nishiyama T."/>
            <person name="Perroud P.-F."/>
            <person name="Lindquist E."/>
            <person name="Kamisugi Y."/>
            <person name="Tanahashi T."/>
            <person name="Sakakibara K."/>
            <person name="Fujita T."/>
            <person name="Oishi K."/>
            <person name="Shin-I T."/>
            <person name="Kuroki Y."/>
            <person name="Toyoda A."/>
            <person name="Suzuki Y."/>
            <person name="Hashimoto A."/>
            <person name="Yamaguchi K."/>
            <person name="Sugano A."/>
            <person name="Kohara Y."/>
            <person name="Fujiyama A."/>
            <person name="Anterola A."/>
            <person name="Aoki S."/>
            <person name="Ashton N."/>
            <person name="Barbazuk W.B."/>
            <person name="Barker E."/>
            <person name="Bennetzen J."/>
            <person name="Bezanilla M."/>
            <person name="Blankenship R."/>
            <person name="Cho S.H."/>
            <person name="Dutcher S."/>
            <person name="Estelle M."/>
            <person name="Fawcett J.A."/>
            <person name="Gundlach H."/>
            <person name="Hanada K."/>
            <person name="Heyl A."/>
            <person name="Hicks K.A."/>
            <person name="Hugh J."/>
            <person name="Lohr M."/>
            <person name="Mayer K."/>
            <person name="Melkozernov A."/>
            <person name="Murata T."/>
            <person name="Nelson D."/>
            <person name="Pils B."/>
            <person name="Prigge M."/>
            <person name="Reiss B."/>
            <person name="Renner T."/>
            <person name="Rombauts S."/>
            <person name="Rushton P."/>
            <person name="Sanderfoot A."/>
            <person name="Schween G."/>
            <person name="Shiu S.-H."/>
            <person name="Stueber K."/>
            <person name="Theodoulou F.L."/>
            <person name="Tu H."/>
            <person name="Van de Peer Y."/>
            <person name="Verrier P.J."/>
            <person name="Waters E."/>
            <person name="Wood A."/>
            <person name="Yang L."/>
            <person name="Cove D."/>
            <person name="Cuming A."/>
            <person name="Hasebe M."/>
            <person name="Lucas S."/>
            <person name="Mishler D.B."/>
            <person name="Reski R."/>
            <person name="Grigoriev I."/>
            <person name="Quatrano R.S."/>
            <person name="Boore J.L."/>
        </authorList>
    </citation>
    <scope>NUCLEOTIDE SEQUENCE [LARGE SCALE GENOMIC DNA]</scope>
    <source>
        <strain evidence="2 3">cv. Gransden 2004</strain>
    </source>
</reference>
<dbReference type="EnsemblPlants" id="Pp3c15_18420V3.1">
    <property type="protein sequence ID" value="PAC:32926512.CDS.1"/>
    <property type="gene ID" value="Pp3c15_18420"/>
</dbReference>
<organism evidence="1">
    <name type="scientific">Physcomitrium patens</name>
    <name type="common">Spreading-leaved earth moss</name>
    <name type="synonym">Physcomitrella patens</name>
    <dbReference type="NCBI Taxonomy" id="3218"/>
    <lineage>
        <taxon>Eukaryota</taxon>
        <taxon>Viridiplantae</taxon>
        <taxon>Streptophyta</taxon>
        <taxon>Embryophyta</taxon>
        <taxon>Bryophyta</taxon>
        <taxon>Bryophytina</taxon>
        <taxon>Bryopsida</taxon>
        <taxon>Funariidae</taxon>
        <taxon>Funariales</taxon>
        <taxon>Funariaceae</taxon>
        <taxon>Physcomitrium</taxon>
    </lineage>
</organism>
<evidence type="ECO:0000313" key="3">
    <source>
        <dbReference type="Proteomes" id="UP000006727"/>
    </source>
</evidence>